<dbReference type="AlphaFoldDB" id="A0A6A8LTQ1"/>
<name>A0A6A8LTQ1_9LACO</name>
<gene>
    <name evidence="2" type="ORF">GKC34_09405</name>
</gene>
<feature type="transmembrane region" description="Helical" evidence="1">
    <location>
        <begin position="21"/>
        <end position="38"/>
    </location>
</feature>
<keyword evidence="1" id="KW-0472">Membrane</keyword>
<dbReference type="EMBL" id="WKKZ01000537">
    <property type="protein sequence ID" value="MSE06007.1"/>
    <property type="molecule type" value="Genomic_DNA"/>
</dbReference>
<reference evidence="2 3" key="1">
    <citation type="submission" date="2019-11" db="EMBL/GenBank/DDBJ databases">
        <title>Draft Genome Sequence of Plant Growth-Promoting Rhizosphere-Associated Bacteria.</title>
        <authorList>
            <person name="Vasilyev I.Y."/>
            <person name="Radchenko V."/>
            <person name="Ilnitskaya E.V."/>
        </authorList>
    </citation>
    <scope>NUCLEOTIDE SEQUENCE [LARGE SCALE GENOMIC DNA]</scope>
    <source>
        <strain evidence="2 3">VRA_1sq_f</strain>
    </source>
</reference>
<evidence type="ECO:0000313" key="2">
    <source>
        <dbReference type="EMBL" id="MSE06007.1"/>
    </source>
</evidence>
<keyword evidence="1" id="KW-1133">Transmembrane helix</keyword>
<feature type="non-terminal residue" evidence="2">
    <location>
        <position position="61"/>
    </location>
</feature>
<evidence type="ECO:0000256" key="1">
    <source>
        <dbReference type="SAM" id="Phobius"/>
    </source>
</evidence>
<sequence>MIGVSNLKKKVTNLFKKNWKYCLLVILVLSIILVIKNINKRHYDIEDYNSNIQLKNDGSIG</sequence>
<dbReference type="Proteomes" id="UP000437575">
    <property type="component" value="Unassembled WGS sequence"/>
</dbReference>
<protein>
    <submittedName>
        <fullName evidence="2">DUF2207 domain-containing protein</fullName>
    </submittedName>
</protein>
<organism evidence="2 3">
    <name type="scientific">Ligilactobacillus salivarius</name>
    <dbReference type="NCBI Taxonomy" id="1624"/>
    <lineage>
        <taxon>Bacteria</taxon>
        <taxon>Bacillati</taxon>
        <taxon>Bacillota</taxon>
        <taxon>Bacilli</taxon>
        <taxon>Lactobacillales</taxon>
        <taxon>Lactobacillaceae</taxon>
        <taxon>Ligilactobacillus</taxon>
    </lineage>
</organism>
<keyword evidence="1" id="KW-0812">Transmembrane</keyword>
<proteinExistence type="predicted"/>
<evidence type="ECO:0000313" key="3">
    <source>
        <dbReference type="Proteomes" id="UP000437575"/>
    </source>
</evidence>
<accession>A0A6A8LTQ1</accession>
<comment type="caution">
    <text evidence="2">The sequence shown here is derived from an EMBL/GenBank/DDBJ whole genome shotgun (WGS) entry which is preliminary data.</text>
</comment>